<dbReference type="EMBL" id="RLIH01000005">
    <property type="protein sequence ID" value="RVU54930.1"/>
    <property type="molecule type" value="Genomic_DNA"/>
</dbReference>
<name>A0A437S796_9FIRM</name>
<feature type="transmembrane region" description="Helical" evidence="6">
    <location>
        <begin position="159"/>
        <end position="177"/>
    </location>
</feature>
<feature type="transmembrane region" description="Helical" evidence="6">
    <location>
        <begin position="65"/>
        <end position="84"/>
    </location>
</feature>
<dbReference type="RefSeq" id="WP_127724312.1">
    <property type="nucleotide sequence ID" value="NZ_RLIH01000005.1"/>
</dbReference>
<sequence>MLDLVLRTRRPRDLLLMFELLVVFLLFLFNNKHIDKYIIMLFLGIILIIYISNFILGKVSTGDNYLFLIVSMLMTIGIVTIYRINPDSGIRQLVWALIGITVFYISYFALRALRKLEKLTLIYLGISIFLFLITAVFGTEKGGAKNWIYIGSTVSIQPTEITKLVLIFLIASYYTTFQYRIDDKFKLKPYLLMGIVYFLIGLLFLQKDLGTAVIFLAIFTGIQFIYEKERKAILANIILMVVGAFLGYFLFGHVRSRVTIWLNPWTEDRIYGTGSQLVQSLFAIAEGGFFGTGIGLGYPKLIPVSESDFIFPVICEEMGIFTGIGIIMLFMLLTYRGIKIAMNQEYKFYRILAIGVSILFAIQTFLNIGGVVKLIPMTGLTLPFISAGGSSMISSFIALAVLQVASEDLSYKYE</sequence>
<feature type="transmembrane region" description="Helical" evidence="6">
    <location>
        <begin position="90"/>
        <end position="109"/>
    </location>
</feature>
<feature type="transmembrane region" description="Helical" evidence="6">
    <location>
        <begin position="189"/>
        <end position="205"/>
    </location>
</feature>
<comment type="caution">
    <text evidence="7">The sequence shown here is derived from an EMBL/GenBank/DDBJ whole genome shotgun (WGS) entry which is preliminary data.</text>
</comment>
<evidence type="ECO:0000256" key="4">
    <source>
        <dbReference type="ARBA" id="ARBA00022989"/>
    </source>
</evidence>
<dbReference type="AlphaFoldDB" id="A0A437S796"/>
<evidence type="ECO:0000256" key="6">
    <source>
        <dbReference type="SAM" id="Phobius"/>
    </source>
</evidence>
<feature type="transmembrane region" description="Helical" evidence="6">
    <location>
        <begin position="12"/>
        <end position="31"/>
    </location>
</feature>
<dbReference type="GO" id="GO:0051301">
    <property type="term" value="P:cell division"/>
    <property type="evidence" value="ECO:0007669"/>
    <property type="project" value="InterPro"/>
</dbReference>
<dbReference type="Proteomes" id="UP000288812">
    <property type="component" value="Unassembled WGS sequence"/>
</dbReference>
<evidence type="ECO:0000256" key="2">
    <source>
        <dbReference type="ARBA" id="ARBA00022692"/>
    </source>
</evidence>
<evidence type="ECO:0000256" key="1">
    <source>
        <dbReference type="ARBA" id="ARBA00004141"/>
    </source>
</evidence>
<organism evidence="7 8">
    <name type="scientific">Anaerosphaera multitolerans</name>
    <dbReference type="NCBI Taxonomy" id="2487351"/>
    <lineage>
        <taxon>Bacteria</taxon>
        <taxon>Bacillati</taxon>
        <taxon>Bacillota</taxon>
        <taxon>Tissierellia</taxon>
        <taxon>Tissierellales</taxon>
        <taxon>Peptoniphilaceae</taxon>
        <taxon>Anaerosphaera</taxon>
    </lineage>
</organism>
<comment type="subcellular location">
    <subcellularLocation>
        <location evidence="1">Membrane</location>
        <topology evidence="1">Multi-pass membrane protein</topology>
    </subcellularLocation>
</comment>
<keyword evidence="4 6" id="KW-1133">Transmembrane helix</keyword>
<feature type="transmembrane region" description="Helical" evidence="6">
    <location>
        <begin position="121"/>
        <end position="139"/>
    </location>
</feature>
<evidence type="ECO:0000313" key="8">
    <source>
        <dbReference type="Proteomes" id="UP000288812"/>
    </source>
</evidence>
<keyword evidence="3" id="KW-0133">Cell shape</keyword>
<reference evidence="7 8" key="1">
    <citation type="submission" date="2018-11" db="EMBL/GenBank/DDBJ databases">
        <title>Genome sequencing and assembly of Anaerosphaera sp. nov., GS7-6-2.</title>
        <authorList>
            <person name="Rettenmaier R."/>
            <person name="Liebl W."/>
            <person name="Zverlov V."/>
        </authorList>
    </citation>
    <scope>NUCLEOTIDE SEQUENCE [LARGE SCALE GENOMIC DNA]</scope>
    <source>
        <strain evidence="7 8">GS7-6-2</strain>
    </source>
</reference>
<keyword evidence="2 6" id="KW-0812">Transmembrane</keyword>
<proteinExistence type="predicted"/>
<protein>
    <submittedName>
        <fullName evidence="7">FtsW/RodA/SpoVE family cell cycle protein</fullName>
    </submittedName>
</protein>
<gene>
    <name evidence="7" type="ORF">EF514_04920</name>
</gene>
<keyword evidence="5 6" id="KW-0472">Membrane</keyword>
<feature type="transmembrane region" description="Helical" evidence="6">
    <location>
        <begin position="309"/>
        <end position="335"/>
    </location>
</feature>
<evidence type="ECO:0000256" key="5">
    <source>
        <dbReference type="ARBA" id="ARBA00023136"/>
    </source>
</evidence>
<dbReference type="InterPro" id="IPR001182">
    <property type="entry name" value="FtsW/RodA"/>
</dbReference>
<feature type="transmembrane region" description="Helical" evidence="6">
    <location>
        <begin position="233"/>
        <end position="251"/>
    </location>
</feature>
<dbReference type="PANTHER" id="PTHR30474">
    <property type="entry name" value="CELL CYCLE PROTEIN"/>
    <property type="match status" value="1"/>
</dbReference>
<feature type="transmembrane region" description="Helical" evidence="6">
    <location>
        <begin position="37"/>
        <end position="56"/>
    </location>
</feature>
<dbReference type="GO" id="GO:0005886">
    <property type="term" value="C:plasma membrane"/>
    <property type="evidence" value="ECO:0007669"/>
    <property type="project" value="TreeGrafter"/>
</dbReference>
<dbReference type="Pfam" id="PF01098">
    <property type="entry name" value="FTSW_RODA_SPOVE"/>
    <property type="match status" value="1"/>
</dbReference>
<feature type="transmembrane region" description="Helical" evidence="6">
    <location>
        <begin position="211"/>
        <end position="226"/>
    </location>
</feature>
<feature type="transmembrane region" description="Helical" evidence="6">
    <location>
        <begin position="380"/>
        <end position="402"/>
    </location>
</feature>
<dbReference type="GO" id="GO:0032153">
    <property type="term" value="C:cell division site"/>
    <property type="evidence" value="ECO:0007669"/>
    <property type="project" value="TreeGrafter"/>
</dbReference>
<evidence type="ECO:0000256" key="3">
    <source>
        <dbReference type="ARBA" id="ARBA00022960"/>
    </source>
</evidence>
<feature type="transmembrane region" description="Helical" evidence="6">
    <location>
        <begin position="347"/>
        <end position="368"/>
    </location>
</feature>
<dbReference type="PANTHER" id="PTHR30474:SF3">
    <property type="entry name" value="PEPTIDOGLYCAN GLYCOSYLTRANSFERASE RODA"/>
    <property type="match status" value="1"/>
</dbReference>
<dbReference type="OrthoDB" id="9812661at2"/>
<dbReference type="GO" id="GO:0008360">
    <property type="term" value="P:regulation of cell shape"/>
    <property type="evidence" value="ECO:0007669"/>
    <property type="project" value="UniProtKB-KW"/>
</dbReference>
<keyword evidence="8" id="KW-1185">Reference proteome</keyword>
<dbReference type="GO" id="GO:0015648">
    <property type="term" value="F:lipid-linked peptidoglycan transporter activity"/>
    <property type="evidence" value="ECO:0007669"/>
    <property type="project" value="TreeGrafter"/>
</dbReference>
<evidence type="ECO:0000313" key="7">
    <source>
        <dbReference type="EMBL" id="RVU54930.1"/>
    </source>
</evidence>
<accession>A0A437S796</accession>